<reference evidence="5" key="2">
    <citation type="submission" date="2019-11" db="EMBL/GenBank/DDBJ databases">
        <title>Improved Assembly of Tolypothrix boutellei genome.</title>
        <authorList>
            <person name="Sarangi A.N."/>
            <person name="Mukherjee M."/>
            <person name="Ghosh S."/>
            <person name="Singh D."/>
            <person name="Das A."/>
            <person name="Kant S."/>
            <person name="Prusty A."/>
            <person name="Tripathy S."/>
        </authorList>
    </citation>
    <scope>NUCLEOTIDE SEQUENCE</scope>
    <source>
        <strain evidence="5">VB521301</strain>
    </source>
</reference>
<evidence type="ECO:0000256" key="1">
    <source>
        <dbReference type="ARBA" id="ARBA00022737"/>
    </source>
</evidence>
<dbReference type="RefSeq" id="WP_038080683.1">
    <property type="nucleotide sequence ID" value="NZ_JHEG04000001.1"/>
</dbReference>
<dbReference type="OrthoDB" id="9799230at2"/>
<dbReference type="InterPro" id="IPR013424">
    <property type="entry name" value="Ice-binding_C"/>
</dbReference>
<sequence>MGLVKNLSVALVSASVMVGTAAAQAKAVTLTYDKSLSSPGLAPGQLFVPQGLGVQDSTNQLFVSNGRGLNPDGSFNPNVGNRVDVFDQQGNYLRAIGSGRQGKGEGFDEPADVKFDPVTGNLHVGDVFNSEIDVYNPNTGEYIRSYGSFGGPVQGRLFFGPGGMSFDKKGNIWITDFSADVVKVYNANTGELVKTVGSNGSELGQYVGPAGISVSPNTGRIYVGDQYNGRVQVLDSDGNALFAFGSRGSELGQLREPIGVEVDEYENIYVADSQNSRIQVFDKDGNFLTAYGEPARNAAGEVVPPPDQSGPPFGNPLVLEPGVFNWTAGLHYDRGKLYVGDFFQGRVQVLNVDNKPGAKVPEPTSVLGLGLLGFGVVISKLRKNRKNSTVSVEG</sequence>
<dbReference type="InterPro" id="IPR050952">
    <property type="entry name" value="TRIM-NHL_E3_ligases"/>
</dbReference>
<feature type="repeat" description="NHL" evidence="2">
    <location>
        <begin position="241"/>
        <end position="284"/>
    </location>
</feature>
<feature type="repeat" description="NHL" evidence="2">
    <location>
        <begin position="193"/>
        <end position="237"/>
    </location>
</feature>
<organism evidence="6">
    <name type="scientific">Tolypothrix bouteillei VB521301</name>
    <dbReference type="NCBI Taxonomy" id="1479485"/>
    <lineage>
        <taxon>Bacteria</taxon>
        <taxon>Bacillati</taxon>
        <taxon>Cyanobacteriota</taxon>
        <taxon>Cyanophyceae</taxon>
        <taxon>Nostocales</taxon>
        <taxon>Tolypothrichaceae</taxon>
        <taxon>Tolypothrix</taxon>
    </lineage>
</organism>
<dbReference type="GO" id="GO:0008270">
    <property type="term" value="F:zinc ion binding"/>
    <property type="evidence" value="ECO:0007669"/>
    <property type="project" value="UniProtKB-KW"/>
</dbReference>
<evidence type="ECO:0000313" key="7">
    <source>
        <dbReference type="Proteomes" id="UP000029738"/>
    </source>
</evidence>
<dbReference type="PROSITE" id="PS51125">
    <property type="entry name" value="NHL"/>
    <property type="match status" value="2"/>
</dbReference>
<feature type="domain" description="SMP-30/Gluconolactonase/LRE-like region" evidence="4">
    <location>
        <begin position="164"/>
        <end position="298"/>
    </location>
</feature>
<accession>A0A0C1RF48</accession>
<gene>
    <name evidence="5" type="primary">scyF</name>
    <name evidence="6" type="ORF">DA73_0220115</name>
    <name evidence="5" type="ORF">DA73_0400015930</name>
</gene>
<evidence type="ECO:0000256" key="2">
    <source>
        <dbReference type="PROSITE-ProRule" id="PRU00504"/>
    </source>
</evidence>
<evidence type="ECO:0000259" key="4">
    <source>
        <dbReference type="Pfam" id="PF08450"/>
    </source>
</evidence>
<dbReference type="NCBIfam" id="NF035926">
    <property type="entry name" value="scyF_NHL_VPEP"/>
    <property type="match status" value="1"/>
</dbReference>
<name>A0A0C1RF48_9CYAN</name>
<dbReference type="InterPro" id="IPR001258">
    <property type="entry name" value="NHL_repeat"/>
</dbReference>
<evidence type="ECO:0000313" key="6">
    <source>
        <dbReference type="EMBL" id="KIE10790.1"/>
    </source>
</evidence>
<dbReference type="Proteomes" id="UP000029738">
    <property type="component" value="Unassembled WGS sequence"/>
</dbReference>
<dbReference type="InterPro" id="IPR013658">
    <property type="entry name" value="SGL"/>
</dbReference>
<dbReference type="CDD" id="cd05819">
    <property type="entry name" value="NHL"/>
    <property type="match status" value="1"/>
</dbReference>
<keyword evidence="7" id="KW-1185">Reference proteome</keyword>
<keyword evidence="1" id="KW-0677">Repeat</keyword>
<comment type="caution">
    <text evidence="6">The sequence shown here is derived from an EMBL/GenBank/DDBJ whole genome shotgun (WGS) entry which is preliminary data.</text>
</comment>
<reference evidence="6" key="1">
    <citation type="journal article" date="2015" name="Genome Announc.">
        <title>Draft Genome Sequence of Tolypothrix boutellei Strain VB521301.</title>
        <authorList>
            <person name="Chandrababunaidu M.M."/>
            <person name="Singh D."/>
            <person name="Sen D."/>
            <person name="Bhan S."/>
            <person name="Das S."/>
            <person name="Gupta A."/>
            <person name="Adhikary S.P."/>
            <person name="Tripathy S."/>
        </authorList>
    </citation>
    <scope>NUCLEOTIDE SEQUENCE</scope>
    <source>
        <strain evidence="6">VB521301</strain>
    </source>
</reference>
<dbReference type="EMBL" id="JHEG04000001">
    <property type="protein sequence ID" value="KAF3886806.1"/>
    <property type="molecule type" value="Genomic_DNA"/>
</dbReference>
<dbReference type="SUPFAM" id="SSF63829">
    <property type="entry name" value="Calcium-dependent phosphotriesterase"/>
    <property type="match status" value="1"/>
</dbReference>
<dbReference type="Pfam" id="PF08450">
    <property type="entry name" value="SGL"/>
    <property type="match status" value="1"/>
</dbReference>
<keyword evidence="3" id="KW-0732">Signal</keyword>
<feature type="signal peptide" evidence="3">
    <location>
        <begin position="1"/>
        <end position="25"/>
    </location>
</feature>
<proteinExistence type="predicted"/>
<dbReference type="InterPro" id="IPR011042">
    <property type="entry name" value="6-blade_b-propeller_TolB-like"/>
</dbReference>
<dbReference type="STRING" id="1479485.DA73_0220115"/>
<dbReference type="Gene3D" id="2.120.10.30">
    <property type="entry name" value="TolB, C-terminal domain"/>
    <property type="match status" value="2"/>
</dbReference>
<evidence type="ECO:0000313" key="5">
    <source>
        <dbReference type="EMBL" id="KAF3886806.1"/>
    </source>
</evidence>
<evidence type="ECO:0000256" key="3">
    <source>
        <dbReference type="SAM" id="SignalP"/>
    </source>
</evidence>
<protein>
    <submittedName>
        <fullName evidence="6">PEP-CTERM exosortase interaction domain-containing protein</fullName>
    </submittedName>
    <submittedName>
        <fullName evidence="5">Scytonemin biosynthesis PEP-CTERM protein ScyF</fullName>
    </submittedName>
</protein>
<dbReference type="NCBIfam" id="TIGR02595">
    <property type="entry name" value="PEP_CTERM"/>
    <property type="match status" value="1"/>
</dbReference>
<dbReference type="EMBL" id="JHEG02000048">
    <property type="protein sequence ID" value="KIE10790.1"/>
    <property type="molecule type" value="Genomic_DNA"/>
</dbReference>
<dbReference type="PANTHER" id="PTHR24104">
    <property type="entry name" value="E3 UBIQUITIN-PROTEIN LIGASE NHLRC1-RELATED"/>
    <property type="match status" value="1"/>
</dbReference>
<feature type="chain" id="PRO_5036532986" evidence="3">
    <location>
        <begin position="26"/>
        <end position="394"/>
    </location>
</feature>
<dbReference type="AlphaFoldDB" id="A0A0C1RF48"/>
<dbReference type="PANTHER" id="PTHR24104:SF25">
    <property type="entry name" value="PROTEIN LIN-41"/>
    <property type="match status" value="1"/>
</dbReference>